<organism evidence="1 2">
    <name type="scientific">Muribaculum gordoncarteri</name>
    <dbReference type="NCBI Taxonomy" id="2530390"/>
    <lineage>
        <taxon>Bacteria</taxon>
        <taxon>Pseudomonadati</taxon>
        <taxon>Bacteroidota</taxon>
        <taxon>Bacteroidia</taxon>
        <taxon>Bacteroidales</taxon>
        <taxon>Muribaculaceae</taxon>
        <taxon>Muribaculum</taxon>
    </lineage>
</organism>
<name>A0A4P7VI52_9BACT</name>
<evidence type="ECO:0000313" key="2">
    <source>
        <dbReference type="Proteomes" id="UP000297031"/>
    </source>
</evidence>
<dbReference type="Proteomes" id="UP000297031">
    <property type="component" value="Chromosome"/>
</dbReference>
<evidence type="ECO:0000313" key="1">
    <source>
        <dbReference type="EMBL" id="QCD35600.1"/>
    </source>
</evidence>
<dbReference type="AlphaFoldDB" id="A0A4P7VI52"/>
<accession>A0A4P7VI52</accession>
<dbReference type="EMBL" id="CP039393">
    <property type="protein sequence ID" value="QCD35600.1"/>
    <property type="molecule type" value="Genomic_DNA"/>
</dbReference>
<proteinExistence type="predicted"/>
<reference evidence="1 2" key="1">
    <citation type="submission" date="2019-02" db="EMBL/GenBank/DDBJ databases">
        <title>Isolation and identification of novel species under the genus Muribaculum.</title>
        <authorList>
            <person name="Miyake S."/>
            <person name="Ding Y."/>
            <person name="Low A."/>
            <person name="Soh M."/>
            <person name="Seedorf H."/>
        </authorList>
    </citation>
    <scope>NUCLEOTIDE SEQUENCE [LARGE SCALE GENOMIC DNA]</scope>
    <source>
        <strain evidence="1 2">TLL-A4</strain>
    </source>
</reference>
<protein>
    <submittedName>
        <fullName evidence="1">Uncharacterized protein</fullName>
    </submittedName>
</protein>
<dbReference type="KEGG" id="mgod:E7746_06680"/>
<gene>
    <name evidence="1" type="ORF">E7746_06680</name>
</gene>
<dbReference type="OrthoDB" id="1068481at2"/>
<keyword evidence="2" id="KW-1185">Reference proteome</keyword>
<sequence length="153" mass="17364">MCGLDGLVTINGIDIWSEFGAFLTEEKAGGRENLTAIMAPSKVKSHVGVNIREHDGTKYSDKLDVKNEEREVTLHFAIFAPTVTGWLTRYRAFITFLKQGADGWLSFNFPSIGLTMRMYYMSSTSYKPLTYLWKEGVQASRFKVTFKEPEPSF</sequence>
<dbReference type="RefSeq" id="WP_136410259.1">
    <property type="nucleotide sequence ID" value="NZ_CP039393.1"/>
</dbReference>